<keyword evidence="4" id="KW-1185">Reference proteome</keyword>
<feature type="region of interest" description="Disordered" evidence="1">
    <location>
        <begin position="75"/>
        <end position="99"/>
    </location>
</feature>
<keyword evidence="2" id="KW-0732">Signal</keyword>
<dbReference type="KEGG" id="hdh:G5B40_05060"/>
<reference evidence="3 4" key="1">
    <citation type="submission" date="2020-02" db="EMBL/GenBank/DDBJ databases">
        <title>complete genome sequence of Rhodobacteraceae bacterium.</title>
        <authorList>
            <person name="Park J."/>
            <person name="Kim Y.-S."/>
            <person name="Kim K.-H."/>
        </authorList>
    </citation>
    <scope>NUCLEOTIDE SEQUENCE [LARGE SCALE GENOMIC DNA]</scope>
    <source>
        <strain evidence="3 4">RR4-56</strain>
    </source>
</reference>
<dbReference type="EMBL" id="CP049056">
    <property type="protein sequence ID" value="QIE54872.1"/>
    <property type="molecule type" value="Genomic_DNA"/>
</dbReference>
<dbReference type="RefSeq" id="WP_165095860.1">
    <property type="nucleotide sequence ID" value="NZ_CP049056.1"/>
</dbReference>
<feature type="signal peptide" evidence="2">
    <location>
        <begin position="1"/>
        <end position="19"/>
    </location>
</feature>
<name>A0A7L5BTR1_9RHOB</name>
<gene>
    <name evidence="3" type="ORF">G5B40_05060</name>
</gene>
<dbReference type="Proteomes" id="UP000503336">
    <property type="component" value="Chromosome"/>
</dbReference>
<evidence type="ECO:0000256" key="2">
    <source>
        <dbReference type="SAM" id="SignalP"/>
    </source>
</evidence>
<evidence type="ECO:0000313" key="3">
    <source>
        <dbReference type="EMBL" id="QIE54872.1"/>
    </source>
</evidence>
<dbReference type="AlphaFoldDB" id="A0A7L5BTR1"/>
<evidence type="ECO:0000256" key="1">
    <source>
        <dbReference type="SAM" id="MobiDB-lite"/>
    </source>
</evidence>
<proteinExistence type="predicted"/>
<accession>A0A7L5BTR1</accession>
<evidence type="ECO:0008006" key="5">
    <source>
        <dbReference type="Google" id="ProtNLM"/>
    </source>
</evidence>
<evidence type="ECO:0000313" key="4">
    <source>
        <dbReference type="Proteomes" id="UP000503336"/>
    </source>
</evidence>
<protein>
    <recommendedName>
        <fullName evidence="5">DUF3551 domain-containing protein</fullName>
    </recommendedName>
</protein>
<feature type="chain" id="PRO_5029603486" description="DUF3551 domain-containing protein" evidence="2">
    <location>
        <begin position="20"/>
        <end position="99"/>
    </location>
</feature>
<sequence>MKLLPLAALMALVASAATADPLFQRPKAKEGHPYPDCYCTNRGERVEIGEMSCLHIGGREFTARCGMSLNNPAWRDKTEGCAPTPLSQSRPMSEISEPG</sequence>
<organism evidence="3 4">
    <name type="scientific">Pikeienuella piscinae</name>
    <dbReference type="NCBI Taxonomy" id="2748098"/>
    <lineage>
        <taxon>Bacteria</taxon>
        <taxon>Pseudomonadati</taxon>
        <taxon>Pseudomonadota</taxon>
        <taxon>Alphaproteobacteria</taxon>
        <taxon>Rhodobacterales</taxon>
        <taxon>Paracoccaceae</taxon>
        <taxon>Pikeienuella</taxon>
    </lineage>
</organism>